<dbReference type="EMBL" id="LAZR01007575">
    <property type="protein sequence ID" value="KKM84383.1"/>
    <property type="molecule type" value="Genomic_DNA"/>
</dbReference>
<sequence length="365" mass="40158">MDLIPQYLVKERAYTSDTGVIQIDLPKNEQISQIIVEIKATVSNTLDVTNSILHAVTKVEVLLDGAGVAYSMTPESGSYQALLTAGFVPPHSLGDIESFKDTMRLPIYFGRWPGDPNYLLDTARYKNATLQIPYVLDTTDFDTTTLEVTAYYFRPMTKVNPRGFIRSRTISEIVRSAAAGFITVDLPTGLPWRTVFFRTYDWDQHIYTDITDVKFEVDDGRLRLFDGRTEELYTLEKLHFGGAYDGNTLESVAAQGGEIATYMGAARNFAISKAGALPDIFSTVSKLGHRVAIALATHAGAGQSIGHNFYLQPTGSAYMGGLILAHFPNEAFPAPQHSDAVIEYTVGAYAFVLETNVIEVVEGVL</sequence>
<name>A0A0F9KRK6_9ZZZZ</name>
<comment type="caution">
    <text evidence="1">The sequence shown here is derived from an EMBL/GenBank/DDBJ whole genome shotgun (WGS) entry which is preliminary data.</text>
</comment>
<organism evidence="1">
    <name type="scientific">marine sediment metagenome</name>
    <dbReference type="NCBI Taxonomy" id="412755"/>
    <lineage>
        <taxon>unclassified sequences</taxon>
        <taxon>metagenomes</taxon>
        <taxon>ecological metagenomes</taxon>
    </lineage>
</organism>
<protein>
    <submittedName>
        <fullName evidence="1">Uncharacterized protein</fullName>
    </submittedName>
</protein>
<accession>A0A0F9KRK6</accession>
<dbReference type="AlphaFoldDB" id="A0A0F9KRK6"/>
<evidence type="ECO:0000313" key="1">
    <source>
        <dbReference type="EMBL" id="KKM84383.1"/>
    </source>
</evidence>
<reference evidence="1" key="1">
    <citation type="journal article" date="2015" name="Nature">
        <title>Complex archaea that bridge the gap between prokaryotes and eukaryotes.</title>
        <authorList>
            <person name="Spang A."/>
            <person name="Saw J.H."/>
            <person name="Jorgensen S.L."/>
            <person name="Zaremba-Niedzwiedzka K."/>
            <person name="Martijn J."/>
            <person name="Lind A.E."/>
            <person name="van Eijk R."/>
            <person name="Schleper C."/>
            <person name="Guy L."/>
            <person name="Ettema T.J."/>
        </authorList>
    </citation>
    <scope>NUCLEOTIDE SEQUENCE</scope>
</reference>
<gene>
    <name evidence="1" type="ORF">LCGC14_1299760</name>
</gene>
<proteinExistence type="predicted"/>